<protein>
    <submittedName>
        <fullName evidence="2">Uncharacterized protein</fullName>
    </submittedName>
</protein>
<reference evidence="3" key="1">
    <citation type="journal article" date="2023" name="Mol. Phylogenet. Evol.">
        <title>Genome-scale phylogeny and comparative genomics of the fungal order Sordariales.</title>
        <authorList>
            <person name="Hensen N."/>
            <person name="Bonometti L."/>
            <person name="Westerberg I."/>
            <person name="Brannstrom I.O."/>
            <person name="Guillou S."/>
            <person name="Cros-Aarteil S."/>
            <person name="Calhoun S."/>
            <person name="Haridas S."/>
            <person name="Kuo A."/>
            <person name="Mondo S."/>
            <person name="Pangilinan J."/>
            <person name="Riley R."/>
            <person name="LaButti K."/>
            <person name="Andreopoulos B."/>
            <person name="Lipzen A."/>
            <person name="Chen C."/>
            <person name="Yan M."/>
            <person name="Daum C."/>
            <person name="Ng V."/>
            <person name="Clum A."/>
            <person name="Steindorff A."/>
            <person name="Ohm R.A."/>
            <person name="Martin F."/>
            <person name="Silar P."/>
            <person name="Natvig D.O."/>
            <person name="Lalanne C."/>
            <person name="Gautier V."/>
            <person name="Ament-Velasquez S.L."/>
            <person name="Kruys A."/>
            <person name="Hutchinson M.I."/>
            <person name="Powell A.J."/>
            <person name="Barry K."/>
            <person name="Miller A.N."/>
            <person name="Grigoriev I.V."/>
            <person name="Debuchy R."/>
            <person name="Gladieux P."/>
            <person name="Hiltunen Thoren M."/>
            <person name="Johannesson H."/>
        </authorList>
    </citation>
    <scope>NUCLEOTIDE SEQUENCE [LARGE SCALE GENOMIC DNA]</scope>
    <source>
        <strain evidence="3">CBS 340.73</strain>
    </source>
</reference>
<keyword evidence="3" id="KW-1185">Reference proteome</keyword>
<feature type="region of interest" description="Disordered" evidence="1">
    <location>
        <begin position="687"/>
        <end position="706"/>
    </location>
</feature>
<dbReference type="Pfam" id="PF14441">
    <property type="entry name" value="OTT_1508_deam"/>
    <property type="match status" value="1"/>
</dbReference>
<dbReference type="Proteomes" id="UP001303473">
    <property type="component" value="Unassembled WGS sequence"/>
</dbReference>
<feature type="compositionally biased region" description="Low complexity" evidence="1">
    <location>
        <begin position="693"/>
        <end position="706"/>
    </location>
</feature>
<gene>
    <name evidence="2" type="ORF">QBC46DRAFT_405934</name>
</gene>
<feature type="compositionally biased region" description="Basic and acidic residues" evidence="1">
    <location>
        <begin position="535"/>
        <end position="544"/>
    </location>
</feature>
<feature type="region of interest" description="Disordered" evidence="1">
    <location>
        <begin position="455"/>
        <end position="671"/>
    </location>
</feature>
<feature type="compositionally biased region" description="Low complexity" evidence="1">
    <location>
        <begin position="455"/>
        <end position="504"/>
    </location>
</feature>
<dbReference type="EMBL" id="MU853770">
    <property type="protein sequence ID" value="KAK3942874.1"/>
    <property type="molecule type" value="Genomic_DNA"/>
</dbReference>
<feature type="compositionally biased region" description="Low complexity" evidence="1">
    <location>
        <begin position="605"/>
        <end position="629"/>
    </location>
</feature>
<dbReference type="InterPro" id="IPR027796">
    <property type="entry name" value="OTT_1508_deam-like"/>
</dbReference>
<feature type="compositionally biased region" description="Basic and acidic residues" evidence="1">
    <location>
        <begin position="646"/>
        <end position="659"/>
    </location>
</feature>
<comment type="caution">
    <text evidence="2">The sequence shown here is derived from an EMBL/GenBank/DDBJ whole genome shotgun (WGS) entry which is preliminary data.</text>
</comment>
<feature type="compositionally biased region" description="Pro residues" evidence="1">
    <location>
        <begin position="633"/>
        <end position="644"/>
    </location>
</feature>
<feature type="compositionally biased region" description="Basic and acidic residues" evidence="1">
    <location>
        <begin position="858"/>
        <end position="867"/>
    </location>
</feature>
<sequence length="873" mass="94798">MPDLWTPKTREEFHRGVETLIKVQSKLGLSPRHYDRSSNPRDLDTSHDYTLRLQDELQLADHIAFLAHAQEGAFHVSAACVCETPEGLVIRVTSNETPGSATVSGLRNVLQVIQDYANAGRRRAEFQERLFDAVVEQSRKRITQRLRPRWYRARMTGRNEPLLGRLEALVSEIRQLDRNSTLTRENLETLIRSLEPFFNRRPADEDMNAQLKEMVMACFTATVGGDTSKSLEDQFQNNPHLSALGEQYGRAIQQVDKIARHFLLCKEILKICRTPESRETALFRSIDLQTKPSPPGITPPGATKICYAYAEVQLILWNERDPPSKPPRAIGCSKSACLLCDLFIGEVGKYRISYTHLRPYNQWMIPECGAWLNESQINYYRGVIKRMTTEINRLINLANSNGNHFKHMFLESHAALPLFSGPSSMTASIISHQSLSLPVPPGQVRQAVAAASRASSLASSSNETVSAGSPSGSVRSSLPRSSSSAGESTSLISLHPPSLPLASSYTALLGPPTGPATDGDPPSMSTISQVRSTRSRKDSGKFVDSEPSMSAPSSWALLEVGEPPPLEDEALPPSRPPRSLSVETSAPPRLSPDPAAMESGKQQHPGTQLTTTTVPLLPEPGLHPGTGSEPEPEPGLEPPPPPQPQKEADSSELSDHVAESESGSESDASSAATILQAQVPDMSTLSAAPSNHTVIPTTVSCTTPTITGRLPLPAPTESATSASSSAISAHSLCLRLGRQDLPFECTIGKNSPTPQQLRLQIGDNFSVHFEVVAGLEVGKLAVSLPDNPGNTATGMNLTKDGNEGGIQVVQVGDMPTSSDMRLDCPRDSRLLRFRLCCTGMSVDVQISWGVSGDDVETQSDKGAECPLRKRMHR</sequence>
<feature type="compositionally biased region" description="Low complexity" evidence="1">
    <location>
        <begin position="660"/>
        <end position="671"/>
    </location>
</feature>
<evidence type="ECO:0000313" key="3">
    <source>
        <dbReference type="Proteomes" id="UP001303473"/>
    </source>
</evidence>
<evidence type="ECO:0000313" key="2">
    <source>
        <dbReference type="EMBL" id="KAK3942874.1"/>
    </source>
</evidence>
<evidence type="ECO:0000256" key="1">
    <source>
        <dbReference type="SAM" id="MobiDB-lite"/>
    </source>
</evidence>
<dbReference type="AlphaFoldDB" id="A0AAN6S729"/>
<feature type="region of interest" description="Disordered" evidence="1">
    <location>
        <begin position="853"/>
        <end position="873"/>
    </location>
</feature>
<feature type="compositionally biased region" description="Polar residues" evidence="1">
    <location>
        <begin position="523"/>
        <end position="532"/>
    </location>
</feature>
<accession>A0AAN6S729</accession>
<organism evidence="2 3">
    <name type="scientific">Diplogelasinospora grovesii</name>
    <dbReference type="NCBI Taxonomy" id="303347"/>
    <lineage>
        <taxon>Eukaryota</taxon>
        <taxon>Fungi</taxon>
        <taxon>Dikarya</taxon>
        <taxon>Ascomycota</taxon>
        <taxon>Pezizomycotina</taxon>
        <taxon>Sordariomycetes</taxon>
        <taxon>Sordariomycetidae</taxon>
        <taxon>Sordariales</taxon>
        <taxon>Diplogelasinosporaceae</taxon>
        <taxon>Diplogelasinospora</taxon>
    </lineage>
</organism>
<name>A0AAN6S729_9PEZI</name>
<proteinExistence type="predicted"/>